<feature type="region of interest" description="Disordered" evidence="1">
    <location>
        <begin position="575"/>
        <end position="610"/>
    </location>
</feature>
<accession>A0A1H2WZ67</accession>
<name>A0A1H2WZ67_9RHOB</name>
<feature type="compositionally biased region" description="Low complexity" evidence="1">
    <location>
        <begin position="492"/>
        <end position="512"/>
    </location>
</feature>
<feature type="region of interest" description="Disordered" evidence="1">
    <location>
        <begin position="86"/>
        <end position="128"/>
    </location>
</feature>
<feature type="compositionally biased region" description="Acidic residues" evidence="1">
    <location>
        <begin position="444"/>
        <end position="491"/>
    </location>
</feature>
<evidence type="ECO:0000313" key="2">
    <source>
        <dbReference type="EMBL" id="SDW85963.1"/>
    </source>
</evidence>
<feature type="compositionally biased region" description="Low complexity" evidence="1">
    <location>
        <begin position="182"/>
        <end position="207"/>
    </location>
</feature>
<gene>
    <name evidence="2" type="ORF">SAMN04488041_103435</name>
</gene>
<dbReference type="RefSeq" id="WP_074635620.1">
    <property type="nucleotide sequence ID" value="NZ_CP160849.1"/>
</dbReference>
<evidence type="ECO:0008006" key="4">
    <source>
        <dbReference type="Google" id="ProtNLM"/>
    </source>
</evidence>
<dbReference type="STRING" id="60137.SAMN04488041_103435"/>
<dbReference type="AlphaFoldDB" id="A0A1H2WZ67"/>
<feature type="compositionally biased region" description="Low complexity" evidence="1">
    <location>
        <begin position="99"/>
        <end position="120"/>
    </location>
</feature>
<feature type="compositionally biased region" description="Basic and acidic residues" evidence="1">
    <location>
        <begin position="575"/>
        <end position="588"/>
    </location>
</feature>
<feature type="compositionally biased region" description="Basic and acidic residues" evidence="1">
    <location>
        <begin position="398"/>
        <end position="411"/>
    </location>
</feature>
<evidence type="ECO:0000313" key="3">
    <source>
        <dbReference type="Proteomes" id="UP000183076"/>
    </source>
</evidence>
<evidence type="ECO:0000256" key="1">
    <source>
        <dbReference type="SAM" id="MobiDB-lite"/>
    </source>
</evidence>
<feature type="region of interest" description="Disordered" evidence="1">
    <location>
        <begin position="382"/>
        <end position="543"/>
    </location>
</feature>
<organism evidence="2 3">
    <name type="scientific">Sulfitobacter pontiacus</name>
    <dbReference type="NCBI Taxonomy" id="60137"/>
    <lineage>
        <taxon>Bacteria</taxon>
        <taxon>Pseudomonadati</taxon>
        <taxon>Pseudomonadota</taxon>
        <taxon>Alphaproteobacteria</taxon>
        <taxon>Rhodobacterales</taxon>
        <taxon>Roseobacteraceae</taxon>
        <taxon>Sulfitobacter</taxon>
    </lineage>
</organism>
<sequence>MMNNNKILTVSYGTFSCTLEGFDDSFGTMKAIAEYFRDLSSEDRYFGAEPAQPDAEMLAHIAQKEISRRVEARQQDGQIVLSAQTPEEPAAPAQPAPAPEAAETPKAPAAPQPQVSSTAAGPSVVSTSFAPRRPKEISAYYDAYRINALKSAEPVTAPEAAPAPQAEAAAPRDEVVSRDVAAPKPEATQAEAAPASAAPASAAPAPEVDIVPGQPDEDVEAFFADSPRNEVTVDDQDAEIQPVAAPVVDSIAAKLQRIRAVVANQDAPAAPQPQVFDDEDTIDAEDSTDDVIADAINDIQGALDADDTVEDIAQSSDLEAEEDVTAAQESEEQHEDVAADEVEEADAAQVDADETGEAEEDTAPRGRVLKVKRADIDRAIAEGELEEVEEDAPAVLEQPEKPALRIQRDPESTLSDEDEEDLARELAELEATLSTAAADTLTDAPEDAEEAVAVEDDAPEEETAEEASQEDTAQEETVDTDVSEDDAEEVQAEVQAETAAEPEAEAPKAAPQRRSLPTLDADSGPDMNRLLAETDNQMDEPEAATRRDAITHLRAAVAAKKADMALGAPDAAERENNAYRSDLAEVVKPRRPASTTARTERPAEPRPAPLKLVAAQRIDTDQPRNVAPVRPRRVAAVAPAPVPQAGGFAEFAEEMGATQLPDLLEAAAAYMAFVEGMDDFSRPQLMNTVRQGGAEDFSREEGLRSFGQLLRTGKLQKLEGGRFKASEQIGFQPDARAAG</sequence>
<protein>
    <recommendedName>
        <fullName evidence="4">Chemotaxis protein CheA</fullName>
    </recommendedName>
</protein>
<feature type="region of interest" description="Disordered" evidence="1">
    <location>
        <begin position="155"/>
        <end position="219"/>
    </location>
</feature>
<dbReference type="EMBL" id="FNNB01000003">
    <property type="protein sequence ID" value="SDW85963.1"/>
    <property type="molecule type" value="Genomic_DNA"/>
</dbReference>
<dbReference type="PROSITE" id="PS51257">
    <property type="entry name" value="PROKAR_LIPOPROTEIN"/>
    <property type="match status" value="1"/>
</dbReference>
<feature type="compositionally biased region" description="Low complexity" evidence="1">
    <location>
        <begin position="429"/>
        <end position="443"/>
    </location>
</feature>
<dbReference type="GeneID" id="94021553"/>
<reference evidence="3" key="1">
    <citation type="submission" date="2016-10" db="EMBL/GenBank/DDBJ databases">
        <authorList>
            <person name="Varghese N."/>
            <person name="Submissions S."/>
        </authorList>
    </citation>
    <scope>NUCLEOTIDE SEQUENCE [LARGE SCALE GENOMIC DNA]</scope>
    <source>
        <strain evidence="3">DSM 10014</strain>
    </source>
</reference>
<feature type="compositionally biased region" description="Acidic residues" evidence="1">
    <location>
        <begin position="318"/>
        <end position="361"/>
    </location>
</feature>
<feature type="region of interest" description="Disordered" evidence="1">
    <location>
        <begin position="315"/>
        <end position="366"/>
    </location>
</feature>
<proteinExistence type="predicted"/>
<dbReference type="Proteomes" id="UP000183076">
    <property type="component" value="Unassembled WGS sequence"/>
</dbReference>
<feature type="compositionally biased region" description="Low complexity" evidence="1">
    <location>
        <begin position="155"/>
        <end position="169"/>
    </location>
</feature>
<feature type="compositionally biased region" description="Acidic residues" evidence="1">
    <location>
        <begin position="383"/>
        <end position="392"/>
    </location>
</feature>